<keyword evidence="1" id="KW-0812">Transmembrane</keyword>
<feature type="transmembrane region" description="Helical" evidence="1">
    <location>
        <begin position="12"/>
        <end position="39"/>
    </location>
</feature>
<dbReference type="EMBL" id="CAJOBC010001655">
    <property type="protein sequence ID" value="CAF3691328.1"/>
    <property type="molecule type" value="Genomic_DNA"/>
</dbReference>
<dbReference type="EMBL" id="CAJNOQ010001655">
    <property type="protein sequence ID" value="CAF0910071.1"/>
    <property type="molecule type" value="Genomic_DNA"/>
</dbReference>
<keyword evidence="1" id="KW-0472">Membrane</keyword>
<dbReference type="AlphaFoldDB" id="A0A814A5Z7"/>
<organism evidence="2 4">
    <name type="scientific">Didymodactylos carnosus</name>
    <dbReference type="NCBI Taxonomy" id="1234261"/>
    <lineage>
        <taxon>Eukaryota</taxon>
        <taxon>Metazoa</taxon>
        <taxon>Spiralia</taxon>
        <taxon>Gnathifera</taxon>
        <taxon>Rotifera</taxon>
        <taxon>Eurotatoria</taxon>
        <taxon>Bdelloidea</taxon>
        <taxon>Philodinida</taxon>
        <taxon>Philodinidae</taxon>
        <taxon>Didymodactylos</taxon>
    </lineage>
</organism>
<evidence type="ECO:0000313" key="2">
    <source>
        <dbReference type="EMBL" id="CAF0910071.1"/>
    </source>
</evidence>
<feature type="transmembrane region" description="Helical" evidence="1">
    <location>
        <begin position="77"/>
        <end position="96"/>
    </location>
</feature>
<name>A0A814A5Z7_9BILA</name>
<dbReference type="Proteomes" id="UP000663829">
    <property type="component" value="Unassembled WGS sequence"/>
</dbReference>
<protein>
    <submittedName>
        <fullName evidence="2">Uncharacterized protein</fullName>
    </submittedName>
</protein>
<reference evidence="2" key="1">
    <citation type="submission" date="2021-02" db="EMBL/GenBank/DDBJ databases">
        <authorList>
            <person name="Nowell W R."/>
        </authorList>
    </citation>
    <scope>NUCLEOTIDE SEQUENCE</scope>
</reference>
<evidence type="ECO:0000256" key="1">
    <source>
        <dbReference type="SAM" id="Phobius"/>
    </source>
</evidence>
<comment type="caution">
    <text evidence="2">The sequence shown here is derived from an EMBL/GenBank/DDBJ whole genome shotgun (WGS) entry which is preliminary data.</text>
</comment>
<evidence type="ECO:0000313" key="4">
    <source>
        <dbReference type="Proteomes" id="UP000663829"/>
    </source>
</evidence>
<keyword evidence="4" id="KW-1185">Reference proteome</keyword>
<sequence>MVSLMKKNFLMHLIQILLTVFYGILLSNGIFEYLILGIFGLTCHIRPKYDSILLIILGILLILFVIYALIAIWKNNIALLFISVIVLIILFAFTLIKSITEIKGFGMRPTRAEWIAIRITELVFRVIGISGLVFYIIRIKQGHRLDN</sequence>
<gene>
    <name evidence="2" type="ORF">GPM918_LOCUS9100</name>
    <name evidence="3" type="ORF">SRO942_LOCUS9101</name>
</gene>
<feature type="transmembrane region" description="Helical" evidence="1">
    <location>
        <begin position="51"/>
        <end position="70"/>
    </location>
</feature>
<dbReference type="Proteomes" id="UP000681722">
    <property type="component" value="Unassembled WGS sequence"/>
</dbReference>
<keyword evidence="1" id="KW-1133">Transmembrane helix</keyword>
<proteinExistence type="predicted"/>
<feature type="transmembrane region" description="Helical" evidence="1">
    <location>
        <begin position="116"/>
        <end position="137"/>
    </location>
</feature>
<dbReference type="OrthoDB" id="10024558at2759"/>
<accession>A0A814A5Z7</accession>
<evidence type="ECO:0000313" key="3">
    <source>
        <dbReference type="EMBL" id="CAF3691328.1"/>
    </source>
</evidence>